<accession>A0A9P6GD09</accession>
<feature type="region of interest" description="Disordered" evidence="1">
    <location>
        <begin position="271"/>
        <end position="307"/>
    </location>
</feature>
<feature type="region of interest" description="Disordered" evidence="1">
    <location>
        <begin position="205"/>
        <end position="234"/>
    </location>
</feature>
<dbReference type="InterPro" id="IPR036420">
    <property type="entry name" value="BRCT_dom_sf"/>
</dbReference>
<feature type="compositionally biased region" description="Pro residues" evidence="1">
    <location>
        <begin position="105"/>
        <end position="119"/>
    </location>
</feature>
<dbReference type="Pfam" id="PF16589">
    <property type="entry name" value="BRCT_2"/>
    <property type="match status" value="1"/>
</dbReference>
<dbReference type="SUPFAM" id="SSF52113">
    <property type="entry name" value="BRCT domain"/>
    <property type="match status" value="1"/>
</dbReference>
<name>A0A9P6GD09_9PLEO</name>
<feature type="compositionally biased region" description="Pro residues" evidence="1">
    <location>
        <begin position="428"/>
        <end position="441"/>
    </location>
</feature>
<protein>
    <submittedName>
        <fullName evidence="3">BRCA1 C Terminus domain-containing protein</fullName>
    </submittedName>
</protein>
<evidence type="ECO:0000313" key="4">
    <source>
        <dbReference type="Proteomes" id="UP000756921"/>
    </source>
</evidence>
<evidence type="ECO:0000313" key="3">
    <source>
        <dbReference type="EMBL" id="KAF9732916.1"/>
    </source>
</evidence>
<feature type="compositionally biased region" description="Polar residues" evidence="1">
    <location>
        <begin position="18"/>
        <end position="28"/>
    </location>
</feature>
<dbReference type="EMBL" id="WJXW01000009">
    <property type="protein sequence ID" value="KAF9732916.1"/>
    <property type="molecule type" value="Genomic_DNA"/>
</dbReference>
<comment type="caution">
    <text evidence="3">The sequence shown here is derived from an EMBL/GenBank/DDBJ whole genome shotgun (WGS) entry which is preliminary data.</text>
</comment>
<feature type="domain" description="BRCT" evidence="2">
    <location>
        <begin position="310"/>
        <end position="410"/>
    </location>
</feature>
<gene>
    <name evidence="3" type="ORF">PMIN01_08598</name>
</gene>
<feature type="compositionally biased region" description="Basic and acidic residues" evidence="1">
    <location>
        <begin position="1"/>
        <end position="10"/>
    </location>
</feature>
<evidence type="ECO:0000259" key="2">
    <source>
        <dbReference type="PROSITE" id="PS50172"/>
    </source>
</evidence>
<dbReference type="AlphaFoldDB" id="A0A9P6GD09"/>
<dbReference type="Proteomes" id="UP000756921">
    <property type="component" value="Unassembled WGS sequence"/>
</dbReference>
<proteinExistence type="predicted"/>
<reference evidence="3" key="1">
    <citation type="journal article" date="2020" name="Mol. Plant Microbe Interact.">
        <title>Genome Sequence of the Biocontrol Agent Coniothyrium minitans strain Conio (IMI 134523).</title>
        <authorList>
            <person name="Patel D."/>
            <person name="Shittu T.A."/>
            <person name="Baroncelli R."/>
            <person name="Muthumeenakshi S."/>
            <person name="Osborne T.H."/>
            <person name="Janganan T.K."/>
            <person name="Sreenivasaprasad S."/>
        </authorList>
    </citation>
    <scope>NUCLEOTIDE SEQUENCE</scope>
    <source>
        <strain evidence="3">Conio</strain>
    </source>
</reference>
<feature type="region of interest" description="Disordered" evidence="1">
    <location>
        <begin position="1"/>
        <end position="176"/>
    </location>
</feature>
<dbReference type="OrthoDB" id="427711at2759"/>
<organism evidence="3 4">
    <name type="scientific">Paraphaeosphaeria minitans</name>
    <dbReference type="NCBI Taxonomy" id="565426"/>
    <lineage>
        <taxon>Eukaryota</taxon>
        <taxon>Fungi</taxon>
        <taxon>Dikarya</taxon>
        <taxon>Ascomycota</taxon>
        <taxon>Pezizomycotina</taxon>
        <taxon>Dothideomycetes</taxon>
        <taxon>Pleosporomycetidae</taxon>
        <taxon>Pleosporales</taxon>
        <taxon>Massarineae</taxon>
        <taxon>Didymosphaeriaceae</taxon>
        <taxon>Paraphaeosphaeria</taxon>
    </lineage>
</organism>
<evidence type="ECO:0000256" key="1">
    <source>
        <dbReference type="SAM" id="MobiDB-lite"/>
    </source>
</evidence>
<dbReference type="PROSITE" id="PS50172">
    <property type="entry name" value="BRCT"/>
    <property type="match status" value="1"/>
</dbReference>
<keyword evidence="4" id="KW-1185">Reference proteome</keyword>
<dbReference type="Gene3D" id="3.40.50.10190">
    <property type="entry name" value="BRCT domain"/>
    <property type="match status" value="1"/>
</dbReference>
<feature type="region of interest" description="Disordered" evidence="1">
    <location>
        <begin position="239"/>
        <end position="258"/>
    </location>
</feature>
<feature type="compositionally biased region" description="Low complexity" evidence="1">
    <location>
        <begin position="120"/>
        <end position="130"/>
    </location>
</feature>
<dbReference type="InterPro" id="IPR001357">
    <property type="entry name" value="BRCT_dom"/>
</dbReference>
<sequence length="441" mass="46990">MSATTIHDDPELPPPSAQPNSIQHQTSRARALDPGNSSHARTSGVPRRDARPVSHRPRVATHDAVDRSANSCMHTHVAVDHSASSRMHTHRTPSAIPSRTSMKPRPTPTPTPTPAPTPAPASQTAAKPSPFSAHPPPLLTSGVPSAARTFFDPWNSSSTGHQRAENRLSGSTSWRQSRSLKLAEQYKGGLGGGKRVADTVGAGSAEFGQDGRLANGGWEKGARGLRTGGQKSLAEVWGKTKASTAAKRSSQDEQHAKNALPSALLSGTEEMDMHHECERRHHSTPSRCQRPATEDDSELPPDSHHLSKAPAKHIFRGLCFYINGSTMPAISDHKLKYVLDAHGATQSIALGRRTVTHVILGTTCGGGLAGSKLQKEIARTRGAAVKYVSVEWVLESIAAGKTLPESKFSPLKLAPKTQLSVRDAMRPTPTPATTPRQPPAG</sequence>
<feature type="region of interest" description="Disordered" evidence="1">
    <location>
        <begin position="417"/>
        <end position="441"/>
    </location>
</feature>